<evidence type="ECO:0000256" key="3">
    <source>
        <dbReference type="ARBA" id="ARBA00022989"/>
    </source>
</evidence>
<evidence type="ECO:0000256" key="1">
    <source>
        <dbReference type="ARBA" id="ARBA00004167"/>
    </source>
</evidence>
<accession>A0A2P2C6W6</accession>
<evidence type="ECO:0000256" key="2">
    <source>
        <dbReference type="ARBA" id="ARBA00022692"/>
    </source>
</evidence>
<dbReference type="PANTHER" id="PTHR30168:SF0">
    <property type="entry name" value="INNER MEMBRANE PROTEIN"/>
    <property type="match status" value="1"/>
</dbReference>
<comment type="subcellular location">
    <subcellularLocation>
        <location evidence="1">Membrane</location>
        <topology evidence="1">Single-pass membrane protein</topology>
    </subcellularLocation>
</comment>
<evidence type="ECO:0000256" key="4">
    <source>
        <dbReference type="ARBA" id="ARBA00023136"/>
    </source>
</evidence>
<name>A0A2P2C6W6_9ZZZZ</name>
<feature type="compositionally biased region" description="Gly residues" evidence="5">
    <location>
        <begin position="16"/>
        <end position="30"/>
    </location>
</feature>
<evidence type="ECO:0000256" key="6">
    <source>
        <dbReference type="SAM" id="Phobius"/>
    </source>
</evidence>
<dbReference type="GO" id="GO:0016020">
    <property type="term" value="C:membrane"/>
    <property type="evidence" value="ECO:0007669"/>
    <property type="project" value="UniProtKB-SubCell"/>
</dbReference>
<feature type="region of interest" description="Disordered" evidence="5">
    <location>
        <begin position="1"/>
        <end position="30"/>
    </location>
</feature>
<keyword evidence="4 6" id="KW-0472">Membrane</keyword>
<dbReference type="InterPro" id="IPR007343">
    <property type="entry name" value="Uncharacterised_pept_Zn_put"/>
</dbReference>
<evidence type="ECO:0000313" key="7">
    <source>
        <dbReference type="EMBL" id="CUR57735.1"/>
    </source>
</evidence>
<dbReference type="Pfam" id="PF04228">
    <property type="entry name" value="Zn_peptidase"/>
    <property type="match status" value="1"/>
</dbReference>
<feature type="transmembrane region" description="Helical" evidence="6">
    <location>
        <begin position="40"/>
        <end position="60"/>
    </location>
</feature>
<organism evidence="7">
    <name type="scientific">metagenome</name>
    <dbReference type="NCBI Taxonomy" id="256318"/>
    <lineage>
        <taxon>unclassified sequences</taxon>
        <taxon>metagenomes</taxon>
    </lineage>
</organism>
<dbReference type="PANTHER" id="PTHR30168">
    <property type="entry name" value="PUTATIVE MEMBRANE PROTEIN YPFJ"/>
    <property type="match status" value="1"/>
</dbReference>
<keyword evidence="3 6" id="KW-1133">Transmembrane helix</keyword>
<evidence type="ECO:0000256" key="5">
    <source>
        <dbReference type="SAM" id="MobiDB-lite"/>
    </source>
</evidence>
<keyword evidence="2 6" id="KW-0812">Transmembrane</keyword>
<dbReference type="EMBL" id="CZKA01000038">
    <property type="protein sequence ID" value="CUR57735.1"/>
    <property type="molecule type" value="Genomic_DNA"/>
</dbReference>
<gene>
    <name evidence="7" type="ORF">NOCA2430058</name>
</gene>
<protein>
    <recommendedName>
        <fullName evidence="8">Peptidase</fullName>
    </recommendedName>
</protein>
<evidence type="ECO:0008006" key="8">
    <source>
        <dbReference type="Google" id="ProtNLM"/>
    </source>
</evidence>
<dbReference type="AlphaFoldDB" id="A0A2P2C6W6"/>
<proteinExistence type="predicted"/>
<reference evidence="7" key="1">
    <citation type="submission" date="2015-08" db="EMBL/GenBank/DDBJ databases">
        <authorList>
            <person name="Babu N.S."/>
            <person name="Beckwith C.J."/>
            <person name="Beseler K.G."/>
            <person name="Brison A."/>
            <person name="Carone J.V."/>
            <person name="Caskin T.P."/>
            <person name="Diamond M."/>
            <person name="Durham M.E."/>
            <person name="Foxe J.M."/>
            <person name="Go M."/>
            <person name="Henderson B.A."/>
            <person name="Jones I.B."/>
            <person name="McGettigan J.A."/>
            <person name="Micheletti S.J."/>
            <person name="Nasrallah M.E."/>
            <person name="Ortiz D."/>
            <person name="Piller C.R."/>
            <person name="Privatt S.R."/>
            <person name="Schneider S.L."/>
            <person name="Sharp S."/>
            <person name="Smith T.C."/>
            <person name="Stanton J.D."/>
            <person name="Ullery H.E."/>
            <person name="Wilson R.J."/>
            <person name="Serrano M.G."/>
            <person name="Buck G."/>
            <person name="Lee V."/>
            <person name="Wang Y."/>
            <person name="Carvalho R."/>
            <person name="Voegtly L."/>
            <person name="Shi R."/>
            <person name="Duckworth R."/>
            <person name="Johnson A."/>
            <person name="Loviza R."/>
            <person name="Walstead R."/>
            <person name="Shah Z."/>
            <person name="Kiflezghi M."/>
            <person name="Wade K."/>
            <person name="Ball S.L."/>
            <person name="Bradley K.W."/>
            <person name="Asai D.J."/>
            <person name="Bowman C.A."/>
            <person name="Russell D.A."/>
            <person name="Pope W.H."/>
            <person name="Jacobs-Sera D."/>
            <person name="Hendrix R.W."/>
            <person name="Hatfull G.F."/>
        </authorList>
    </citation>
    <scope>NUCLEOTIDE SEQUENCE</scope>
</reference>
<sequence length="314" mass="33111">MRFNPKARLDTSRVSDGGGRSGGGGGLGGGQIQMPGGMKAGGGVAGIVIILIILAVNFLMGGQSPTTGGPLDSSQMVADGTDSGRYDNCQTGEDAQTDEDCARVLVENSLRDYWAGTLPDQADVEFAPATMETFTGAVNTGCGQATSAVGPFYCPPDQRIYLDTTFFADVLQQQLNGPSGAFVEPYVIGHEYGHHIQNLLGTMGRVKTQQGPRSDAVRLELQADCYAGMWVKAATSTQDATGEPLILDLTEQDITEALAAASAVGDDKIQQQTQGQVTKESWTHGSAASRMKWFQTGFQQGTLQACDTWAVDTP</sequence>